<reference evidence="10 11" key="1">
    <citation type="journal article" date="2015" name="Nature">
        <title>rRNA introns, odd ribosomes, and small enigmatic genomes across a large radiation of phyla.</title>
        <authorList>
            <person name="Brown C.T."/>
            <person name="Hug L.A."/>
            <person name="Thomas B.C."/>
            <person name="Sharon I."/>
            <person name="Castelle C.J."/>
            <person name="Singh A."/>
            <person name="Wilkins M.J."/>
            <person name="Williams K.H."/>
            <person name="Banfield J.F."/>
        </authorList>
    </citation>
    <scope>NUCLEOTIDE SEQUENCE [LARGE SCALE GENOMIC DNA]</scope>
</reference>
<evidence type="ECO:0000256" key="1">
    <source>
        <dbReference type="ARBA" id="ARBA00004141"/>
    </source>
</evidence>
<dbReference type="GO" id="GO:0005886">
    <property type="term" value="C:plasma membrane"/>
    <property type="evidence" value="ECO:0007669"/>
    <property type="project" value="UniProtKB-SubCell"/>
</dbReference>
<evidence type="ECO:0000256" key="2">
    <source>
        <dbReference type="ARBA" id="ARBA00008445"/>
    </source>
</evidence>
<organism evidence="10 11">
    <name type="scientific">Candidatus Falkowbacteria bacterium GW2011_GWE1_38_31</name>
    <dbReference type="NCBI Taxonomy" id="1618638"/>
    <lineage>
        <taxon>Bacteria</taxon>
        <taxon>Candidatus Falkowiibacteriota</taxon>
    </lineage>
</organism>
<dbReference type="EMBL" id="LBUU01000006">
    <property type="protein sequence ID" value="KKQ70218.1"/>
    <property type="molecule type" value="Genomic_DNA"/>
</dbReference>
<protein>
    <recommendedName>
        <fullName evidence="9">Protein-export membrane protein SecG</fullName>
    </recommendedName>
</protein>
<dbReference type="NCBIfam" id="TIGR00810">
    <property type="entry name" value="secG"/>
    <property type="match status" value="1"/>
</dbReference>
<keyword evidence="7 9" id="KW-0811">Translocation</keyword>
<keyword evidence="9" id="KW-1003">Cell membrane</keyword>
<keyword evidence="5 9" id="KW-0653">Protein transport</keyword>
<sequence>MQIIKISQLIIAILLIVSILMQNRGGGLSNVFGGGGNVYMTKRGLEKKLFIATIVLSVLFFSVSLLAIIL</sequence>
<comment type="function">
    <text evidence="9">Involved in protein export. Participates in an early event of protein translocation.</text>
</comment>
<keyword evidence="6 9" id="KW-1133">Transmembrane helix</keyword>
<comment type="caution">
    <text evidence="10">The sequence shown here is derived from an EMBL/GenBank/DDBJ whole genome shotgun (WGS) entry which is preliminary data.</text>
</comment>
<evidence type="ECO:0000256" key="6">
    <source>
        <dbReference type="ARBA" id="ARBA00022989"/>
    </source>
</evidence>
<evidence type="ECO:0000256" key="8">
    <source>
        <dbReference type="ARBA" id="ARBA00023136"/>
    </source>
</evidence>
<keyword evidence="4 9" id="KW-0812">Transmembrane</keyword>
<evidence type="ECO:0000256" key="4">
    <source>
        <dbReference type="ARBA" id="ARBA00022692"/>
    </source>
</evidence>
<dbReference type="AlphaFoldDB" id="A0A0G0JRQ0"/>
<keyword evidence="8 9" id="KW-0472">Membrane</keyword>
<evidence type="ECO:0000256" key="7">
    <source>
        <dbReference type="ARBA" id="ARBA00023010"/>
    </source>
</evidence>
<name>A0A0G0JRQ0_9BACT</name>
<gene>
    <name evidence="10" type="ORF">US91_C0006G0057</name>
</gene>
<evidence type="ECO:0000313" key="11">
    <source>
        <dbReference type="Proteomes" id="UP000034022"/>
    </source>
</evidence>
<proteinExistence type="inferred from homology"/>
<evidence type="ECO:0000256" key="3">
    <source>
        <dbReference type="ARBA" id="ARBA00022448"/>
    </source>
</evidence>
<feature type="transmembrane region" description="Helical" evidence="9">
    <location>
        <begin position="49"/>
        <end position="69"/>
    </location>
</feature>
<comment type="caution">
    <text evidence="9">Lacks conserved residue(s) required for the propagation of feature annotation.</text>
</comment>
<dbReference type="InterPro" id="IPR004692">
    <property type="entry name" value="SecG"/>
</dbReference>
<comment type="similarity">
    <text evidence="2 9">Belongs to the SecG family.</text>
</comment>
<dbReference type="Proteomes" id="UP000034022">
    <property type="component" value="Unassembled WGS sequence"/>
</dbReference>
<evidence type="ECO:0000256" key="5">
    <source>
        <dbReference type="ARBA" id="ARBA00022927"/>
    </source>
</evidence>
<evidence type="ECO:0000256" key="9">
    <source>
        <dbReference type="RuleBase" id="RU365087"/>
    </source>
</evidence>
<dbReference type="GO" id="GO:0009306">
    <property type="term" value="P:protein secretion"/>
    <property type="evidence" value="ECO:0007669"/>
    <property type="project" value="UniProtKB-UniRule"/>
</dbReference>
<evidence type="ECO:0000313" key="10">
    <source>
        <dbReference type="EMBL" id="KKQ70218.1"/>
    </source>
</evidence>
<keyword evidence="3 9" id="KW-0813">Transport</keyword>
<accession>A0A0G0JRQ0</accession>
<dbReference type="PRINTS" id="PR01651">
    <property type="entry name" value="SECGEXPORT"/>
</dbReference>
<dbReference type="GO" id="GO:0015450">
    <property type="term" value="F:protein-transporting ATPase activity"/>
    <property type="evidence" value="ECO:0007669"/>
    <property type="project" value="UniProtKB-UniRule"/>
</dbReference>
<comment type="subcellular location">
    <subcellularLocation>
        <location evidence="9">Cell membrane</location>
        <topology evidence="9">Multi-pass membrane protein</topology>
    </subcellularLocation>
    <subcellularLocation>
        <location evidence="1">Membrane</location>
        <topology evidence="1">Multi-pass membrane protein</topology>
    </subcellularLocation>
</comment>
<dbReference type="Pfam" id="PF03840">
    <property type="entry name" value="SecG"/>
    <property type="match status" value="1"/>
</dbReference>